<dbReference type="Pfam" id="PF24963">
    <property type="entry name" value="DUF7768"/>
    <property type="match status" value="1"/>
</dbReference>
<dbReference type="eggNOG" id="ENOG5031NJV">
    <property type="taxonomic scope" value="Bacteria"/>
</dbReference>
<evidence type="ECO:0000313" key="3">
    <source>
        <dbReference type="Proteomes" id="UP000017747"/>
    </source>
</evidence>
<dbReference type="RefSeq" id="WP_023387349.1">
    <property type="nucleotide sequence ID" value="NZ_AXUN02000179.1"/>
</dbReference>
<dbReference type="Proteomes" id="UP000017747">
    <property type="component" value="Unassembled WGS sequence"/>
</dbReference>
<dbReference type="STRING" id="994573.T472_0211110"/>
<feature type="domain" description="DUF7768" evidence="1">
    <location>
        <begin position="43"/>
        <end position="141"/>
    </location>
</feature>
<reference evidence="2 3" key="1">
    <citation type="journal article" date="2014" name="Genome Announc.">
        <title>Genome Sequence of Youngiibacter fragilis, the Type Strain of the Genus Youngiibacter.</title>
        <authorList>
            <person name="Wawrik C.B."/>
            <person name="Callaghan A.V."/>
            <person name="Stamps B.W."/>
            <person name="Wawrik B."/>
        </authorList>
    </citation>
    <scope>NUCLEOTIDE SEQUENCE [LARGE SCALE GENOMIC DNA]</scope>
    <source>
        <strain evidence="2 3">232.1</strain>
    </source>
</reference>
<gene>
    <name evidence="2" type="ORF">T472_0211110</name>
</gene>
<dbReference type="EMBL" id="AXUN02000179">
    <property type="protein sequence ID" value="ETA80603.1"/>
    <property type="molecule type" value="Genomic_DNA"/>
</dbReference>
<organism evidence="2 3">
    <name type="scientific">Youngiibacter fragilis 232.1</name>
    <dbReference type="NCBI Taxonomy" id="994573"/>
    <lineage>
        <taxon>Bacteria</taxon>
        <taxon>Bacillati</taxon>
        <taxon>Bacillota</taxon>
        <taxon>Clostridia</taxon>
        <taxon>Eubacteriales</taxon>
        <taxon>Clostridiaceae</taxon>
        <taxon>Youngiibacter</taxon>
    </lineage>
</organism>
<evidence type="ECO:0000313" key="2">
    <source>
        <dbReference type="EMBL" id="ETA80603.1"/>
    </source>
</evidence>
<dbReference type="AlphaFoldDB" id="V7I422"/>
<proteinExistence type="predicted"/>
<dbReference type="PATRIC" id="fig|994573.3.peg.2064"/>
<comment type="caution">
    <text evidence="2">The sequence shown here is derived from an EMBL/GenBank/DDBJ whole genome shotgun (WGS) entry which is preliminary data.</text>
</comment>
<protein>
    <recommendedName>
        <fullName evidence="1">DUF7768 domain-containing protein</fullName>
    </recommendedName>
</protein>
<name>V7I422_9CLOT</name>
<sequence length="152" mass="17720">MNEQMRSKYGTGGVDKKNSEGYSDPTVYEALRNIKKEDKVFRPLVFICSPYAGDIEKNTERAKMYSRFAVFERNAIAFAPHLLLPLYLSDDDPEERELALFMDIVFLGKCNELWVFGEKITNGMQREIDKAKKRCMKIRYFTEDMEEVESCS</sequence>
<accession>V7I422</accession>
<dbReference type="InterPro" id="IPR056670">
    <property type="entry name" value="DUF7768"/>
</dbReference>
<keyword evidence="3" id="KW-1185">Reference proteome</keyword>
<dbReference type="Gene3D" id="3.40.50.10400">
    <property type="entry name" value="Hypothetical protein PA1492"/>
    <property type="match status" value="1"/>
</dbReference>
<evidence type="ECO:0000259" key="1">
    <source>
        <dbReference type="Pfam" id="PF24963"/>
    </source>
</evidence>